<proteinExistence type="predicted"/>
<evidence type="ECO:0000313" key="2">
    <source>
        <dbReference type="Proteomes" id="UP001060085"/>
    </source>
</evidence>
<comment type="caution">
    <text evidence="1">The sequence shown here is derived from an EMBL/GenBank/DDBJ whole genome shotgun (WGS) entry which is preliminary data.</text>
</comment>
<name>A0ACC0AEF4_CATRO</name>
<sequence>MMPIKFTLWSAYAENEGKRLVEAQATIPEIHCTRVSVGYFNCLIFRTRFNTAINIDPPYQAAKDLKSWVSKNNEVIFQQVGDGTYKNFNPSLLFHSDEQLTLIAKIRPVQDLPYQIRNRSFTTWLVETATTPRAIAITSFGDDAEKNTSYNSNASNEIGKIGKEFIANVRRAKNQFGAAKSKLVLPTLFKYTKKNDDMIETTPTESSCSDSGWRNSLRNFAHLEKLILLSAYVKVGSHEEALGLFNLMMISWECPIEFTLSNVFWACSALWDSTLGTKIHIYAIKNGFGSNHILSSNLIDFHSKCSNTVGAYNIFRNMQNADNISWTTMISSFEKEGNWIKYKLWKLVHGQMIVWGLQLNLVLKTALVDMYAKRQRMDDAMKASNQTPENDVMMLWTTFSNWIQPQLESEGGAAVGETDLLRVIKVGLKSQTSVGNALIYMYIKCVGQIEDAYQAFEELASPNFISWTSLISGFVECCLDCESFQTFEEMQFSGVTPNSFTLFSILRACNST</sequence>
<protein>
    <submittedName>
        <fullName evidence="1">Uncharacterized protein</fullName>
    </submittedName>
</protein>
<reference evidence="2" key="1">
    <citation type="journal article" date="2023" name="Nat. Plants">
        <title>Single-cell RNA sequencing provides a high-resolution roadmap for understanding the multicellular compartmentation of specialized metabolism.</title>
        <authorList>
            <person name="Sun S."/>
            <person name="Shen X."/>
            <person name="Li Y."/>
            <person name="Li Y."/>
            <person name="Wang S."/>
            <person name="Li R."/>
            <person name="Zhang H."/>
            <person name="Shen G."/>
            <person name="Guo B."/>
            <person name="Wei J."/>
            <person name="Xu J."/>
            <person name="St-Pierre B."/>
            <person name="Chen S."/>
            <person name="Sun C."/>
        </authorList>
    </citation>
    <scope>NUCLEOTIDE SEQUENCE [LARGE SCALE GENOMIC DNA]</scope>
</reference>
<evidence type="ECO:0000313" key="1">
    <source>
        <dbReference type="EMBL" id="KAI5657818.1"/>
    </source>
</evidence>
<dbReference type="Proteomes" id="UP001060085">
    <property type="component" value="Linkage Group LG06"/>
</dbReference>
<dbReference type="EMBL" id="CM044706">
    <property type="protein sequence ID" value="KAI5657818.1"/>
    <property type="molecule type" value="Genomic_DNA"/>
</dbReference>
<gene>
    <name evidence="1" type="ORF">M9H77_26611</name>
</gene>
<keyword evidence="2" id="KW-1185">Reference proteome</keyword>
<accession>A0ACC0AEF4</accession>
<organism evidence="1 2">
    <name type="scientific">Catharanthus roseus</name>
    <name type="common">Madagascar periwinkle</name>
    <name type="synonym">Vinca rosea</name>
    <dbReference type="NCBI Taxonomy" id="4058"/>
    <lineage>
        <taxon>Eukaryota</taxon>
        <taxon>Viridiplantae</taxon>
        <taxon>Streptophyta</taxon>
        <taxon>Embryophyta</taxon>
        <taxon>Tracheophyta</taxon>
        <taxon>Spermatophyta</taxon>
        <taxon>Magnoliopsida</taxon>
        <taxon>eudicotyledons</taxon>
        <taxon>Gunneridae</taxon>
        <taxon>Pentapetalae</taxon>
        <taxon>asterids</taxon>
        <taxon>lamiids</taxon>
        <taxon>Gentianales</taxon>
        <taxon>Apocynaceae</taxon>
        <taxon>Rauvolfioideae</taxon>
        <taxon>Vinceae</taxon>
        <taxon>Catharanthinae</taxon>
        <taxon>Catharanthus</taxon>
    </lineage>
</organism>